<reference evidence="2" key="1">
    <citation type="journal article" date="2022" name="Mol. Ecol. Resour.">
        <title>The genomes of chicory, endive, great burdock and yacon provide insights into Asteraceae palaeo-polyploidization history and plant inulin production.</title>
        <authorList>
            <person name="Fan W."/>
            <person name="Wang S."/>
            <person name="Wang H."/>
            <person name="Wang A."/>
            <person name="Jiang F."/>
            <person name="Liu H."/>
            <person name="Zhao H."/>
            <person name="Xu D."/>
            <person name="Zhang Y."/>
        </authorList>
    </citation>
    <scope>NUCLEOTIDE SEQUENCE [LARGE SCALE GENOMIC DNA]</scope>
    <source>
        <strain evidence="2">cv. Yunnan</strain>
    </source>
</reference>
<comment type="caution">
    <text evidence="1">The sequence shown here is derived from an EMBL/GenBank/DDBJ whole genome shotgun (WGS) entry which is preliminary data.</text>
</comment>
<keyword evidence="2" id="KW-1185">Reference proteome</keyword>
<evidence type="ECO:0000313" key="1">
    <source>
        <dbReference type="EMBL" id="KAI3704481.1"/>
    </source>
</evidence>
<dbReference type="Proteomes" id="UP001056120">
    <property type="component" value="Linkage Group LG25"/>
</dbReference>
<sequence>MTPHIVRNSQKQSDVKFTYGKLLQQEDEGHTNIRIVSPSSSKARKQFMDLKSLSMALPRERKTISFIKEEVVQEAGNQR</sequence>
<reference evidence="1 2" key="2">
    <citation type="journal article" date="2022" name="Mol. Ecol. Resour.">
        <title>The genomes of chicory, endive, great burdock and yacon provide insights into Asteraceae paleo-polyploidization history and plant inulin production.</title>
        <authorList>
            <person name="Fan W."/>
            <person name="Wang S."/>
            <person name="Wang H."/>
            <person name="Wang A."/>
            <person name="Jiang F."/>
            <person name="Liu H."/>
            <person name="Zhao H."/>
            <person name="Xu D."/>
            <person name="Zhang Y."/>
        </authorList>
    </citation>
    <scope>NUCLEOTIDE SEQUENCE [LARGE SCALE GENOMIC DNA]</scope>
    <source>
        <strain evidence="2">cv. Yunnan</strain>
        <tissue evidence="1">Leaves</tissue>
    </source>
</reference>
<dbReference type="EMBL" id="CM042042">
    <property type="protein sequence ID" value="KAI3704481.1"/>
    <property type="molecule type" value="Genomic_DNA"/>
</dbReference>
<proteinExistence type="predicted"/>
<evidence type="ECO:0000313" key="2">
    <source>
        <dbReference type="Proteomes" id="UP001056120"/>
    </source>
</evidence>
<gene>
    <name evidence="1" type="ORF">L1987_74702</name>
</gene>
<organism evidence="1 2">
    <name type="scientific">Smallanthus sonchifolius</name>
    <dbReference type="NCBI Taxonomy" id="185202"/>
    <lineage>
        <taxon>Eukaryota</taxon>
        <taxon>Viridiplantae</taxon>
        <taxon>Streptophyta</taxon>
        <taxon>Embryophyta</taxon>
        <taxon>Tracheophyta</taxon>
        <taxon>Spermatophyta</taxon>
        <taxon>Magnoliopsida</taxon>
        <taxon>eudicotyledons</taxon>
        <taxon>Gunneridae</taxon>
        <taxon>Pentapetalae</taxon>
        <taxon>asterids</taxon>
        <taxon>campanulids</taxon>
        <taxon>Asterales</taxon>
        <taxon>Asteraceae</taxon>
        <taxon>Asteroideae</taxon>
        <taxon>Heliantheae alliance</taxon>
        <taxon>Millerieae</taxon>
        <taxon>Smallanthus</taxon>
    </lineage>
</organism>
<name>A0ACB9A3A9_9ASTR</name>
<protein>
    <submittedName>
        <fullName evidence="1">Uncharacterized protein</fullName>
    </submittedName>
</protein>
<accession>A0ACB9A3A9</accession>